<dbReference type="InterPro" id="IPR059177">
    <property type="entry name" value="GH29D-like_dom"/>
</dbReference>
<sequence length="750" mass="83400">FFMVTSFFAFADTKGTLPAGQNFPHIKTFGFDYIRFQDNNGAFLDNLRWLANRHDWIVGAKGNWPAQGVDYLDTLTYNTIKTENPNTKIMSYLPYHSIAPNTMVWLEDWAGNNGYNPEDLYYHYGIDTTIRITGSERESTTGGSPSVGVVNIQATNPAIVELVSLSAVPSGAKLKLFDIDGSTHPVDNVIYTVLPINGSPDQYYLYTNDMTPVAVDGTSWPAFTGDWAYTTVDSWDINTRTSVGVVNIQPTNPAIVEFIIPFPYDTLPAGVPLRITDLDGSSHPVDDIVYTVQPVAGQPAQYYLYTNDNIPIPVDGTNWPILTGDWKFNTVAYYGKLSIPGFPNGWAPTRYDSRLRVRWNHGWVGINPSSPTFRAAFKALALHVITLEGTTDTFAEGLFLDTFDGLVNQSINGWASFLENTTELQSLGSTTAVYDQVTADMANSADELKTFLIQNTGNSDFRLQVNPAVPRYVYNTFSELFNEQYRDILMDLSIEYLVTTTVRLTDLPYLQLIYDDMDNGRLFFIRSQTNFAPPRIIPYGFNQFALSNHYLINHENANFMYHYGAAGNYGGFPYGNPTQTHWHINMEVNIGQPVARAGEDYWGITNTDRFFTFAQDTGYEIVAREYNDALVLAKYAQVGGWNNIGNNPTTHPLGGTYYILLEDNTVSAAVTEITLGTSEGAILMKNNNTLPTDILAPITTASVQSGTYNSTQNISLSRNEAAITYYTIDGATPTTLSDIYFLPIAISSNT</sequence>
<name>A0A3B0UZZ3_9ZZZZ</name>
<evidence type="ECO:0000259" key="1">
    <source>
        <dbReference type="Pfam" id="PF13290"/>
    </source>
</evidence>
<feature type="domain" description="GH29D-like beta-sandwich" evidence="1">
    <location>
        <begin position="704"/>
        <end position="750"/>
    </location>
</feature>
<gene>
    <name evidence="2" type="ORF">MNBD_GAMMA01-284</name>
</gene>
<organism evidence="2">
    <name type="scientific">hydrothermal vent metagenome</name>
    <dbReference type="NCBI Taxonomy" id="652676"/>
    <lineage>
        <taxon>unclassified sequences</taxon>
        <taxon>metagenomes</taxon>
        <taxon>ecological metagenomes</taxon>
    </lineage>
</organism>
<accession>A0A3B0UZZ3</accession>
<feature type="non-terminal residue" evidence="2">
    <location>
        <position position="750"/>
    </location>
</feature>
<proteinExistence type="predicted"/>
<dbReference type="Pfam" id="PF13290">
    <property type="entry name" value="CHB_HEX_C_1"/>
    <property type="match status" value="1"/>
</dbReference>
<dbReference type="AlphaFoldDB" id="A0A3B0UZZ3"/>
<feature type="non-terminal residue" evidence="2">
    <location>
        <position position="1"/>
    </location>
</feature>
<protein>
    <recommendedName>
        <fullName evidence="1">GH29D-like beta-sandwich domain-containing protein</fullName>
    </recommendedName>
</protein>
<dbReference type="EMBL" id="UOEW01000066">
    <property type="protein sequence ID" value="VAW34200.1"/>
    <property type="molecule type" value="Genomic_DNA"/>
</dbReference>
<evidence type="ECO:0000313" key="2">
    <source>
        <dbReference type="EMBL" id="VAW34200.1"/>
    </source>
</evidence>
<reference evidence="2" key="1">
    <citation type="submission" date="2018-06" db="EMBL/GenBank/DDBJ databases">
        <authorList>
            <person name="Zhirakovskaya E."/>
        </authorList>
    </citation>
    <scope>NUCLEOTIDE SEQUENCE</scope>
</reference>